<reference evidence="2" key="1">
    <citation type="journal article" date="2015" name="Nature">
        <title>Complex archaea that bridge the gap between prokaryotes and eukaryotes.</title>
        <authorList>
            <person name="Spang A."/>
            <person name="Saw J.H."/>
            <person name="Jorgensen S.L."/>
            <person name="Zaremba-Niedzwiedzka K."/>
            <person name="Martijn J."/>
            <person name="Lind A.E."/>
            <person name="van Eijk R."/>
            <person name="Schleper C."/>
            <person name="Guy L."/>
            <person name="Ettema T.J."/>
        </authorList>
    </citation>
    <scope>NUCLEOTIDE SEQUENCE</scope>
</reference>
<protein>
    <submittedName>
        <fullName evidence="2">Uncharacterized protein</fullName>
    </submittedName>
</protein>
<dbReference type="AlphaFoldDB" id="A0A0F9BLD1"/>
<organism evidence="2">
    <name type="scientific">marine sediment metagenome</name>
    <dbReference type="NCBI Taxonomy" id="412755"/>
    <lineage>
        <taxon>unclassified sequences</taxon>
        <taxon>metagenomes</taxon>
        <taxon>ecological metagenomes</taxon>
    </lineage>
</organism>
<proteinExistence type="predicted"/>
<comment type="caution">
    <text evidence="2">The sequence shown here is derived from an EMBL/GenBank/DDBJ whole genome shotgun (WGS) entry which is preliminary data.</text>
</comment>
<sequence length="124" mass="14334">MNYEDIFKIFGLVVASLSTSAVVVIALSSWLGKLWMGRILQEEKAAIDKQLGAIRHELELTQSSYEHHLDLILDYYALVYKHYQKCQRAAHADAYLALPDGDITPSREEYLDSLNEIIQEWRDY</sequence>
<keyword evidence="1" id="KW-1133">Transmembrane helix</keyword>
<evidence type="ECO:0000256" key="1">
    <source>
        <dbReference type="SAM" id="Phobius"/>
    </source>
</evidence>
<feature type="non-terminal residue" evidence="2">
    <location>
        <position position="124"/>
    </location>
</feature>
<name>A0A0F9BLD1_9ZZZZ</name>
<keyword evidence="1" id="KW-0812">Transmembrane</keyword>
<dbReference type="EMBL" id="LAZR01051412">
    <property type="protein sequence ID" value="KKK85211.1"/>
    <property type="molecule type" value="Genomic_DNA"/>
</dbReference>
<gene>
    <name evidence="2" type="ORF">LCGC14_2775560</name>
</gene>
<accession>A0A0F9BLD1</accession>
<evidence type="ECO:0000313" key="2">
    <source>
        <dbReference type="EMBL" id="KKK85211.1"/>
    </source>
</evidence>
<feature type="transmembrane region" description="Helical" evidence="1">
    <location>
        <begin position="6"/>
        <end position="31"/>
    </location>
</feature>
<keyword evidence="1" id="KW-0472">Membrane</keyword>